<proteinExistence type="predicted"/>
<accession>A0A1F5ZFK9</accession>
<evidence type="ECO:0000313" key="1">
    <source>
        <dbReference type="EMBL" id="OGG11220.1"/>
    </source>
</evidence>
<organism evidence="1 2">
    <name type="scientific">Candidatus Gottesmanbacteria bacterium RBG_13_45_10</name>
    <dbReference type="NCBI Taxonomy" id="1798370"/>
    <lineage>
        <taxon>Bacteria</taxon>
        <taxon>Candidatus Gottesmaniibacteriota</taxon>
    </lineage>
</organism>
<evidence type="ECO:0000313" key="2">
    <source>
        <dbReference type="Proteomes" id="UP000177268"/>
    </source>
</evidence>
<dbReference type="AlphaFoldDB" id="A0A1F5ZFK9"/>
<dbReference type="EMBL" id="MFIZ01000035">
    <property type="protein sequence ID" value="OGG11220.1"/>
    <property type="molecule type" value="Genomic_DNA"/>
</dbReference>
<reference evidence="1 2" key="1">
    <citation type="journal article" date="2016" name="Nat. Commun.">
        <title>Thousands of microbial genomes shed light on interconnected biogeochemical processes in an aquifer system.</title>
        <authorList>
            <person name="Anantharaman K."/>
            <person name="Brown C.T."/>
            <person name="Hug L.A."/>
            <person name="Sharon I."/>
            <person name="Castelle C.J."/>
            <person name="Probst A.J."/>
            <person name="Thomas B.C."/>
            <person name="Singh A."/>
            <person name="Wilkins M.J."/>
            <person name="Karaoz U."/>
            <person name="Brodie E.L."/>
            <person name="Williams K.H."/>
            <person name="Hubbard S.S."/>
            <person name="Banfield J.F."/>
        </authorList>
    </citation>
    <scope>NUCLEOTIDE SEQUENCE [LARGE SCALE GENOMIC DNA]</scope>
</reference>
<name>A0A1F5ZFK9_9BACT</name>
<gene>
    <name evidence="1" type="ORF">A2Z00_00845</name>
</gene>
<sequence length="480" mass="54606">MPLETAICPSPPDVLLTHHYLALSDAEGKIACVRALGEFSRTLQRLRPSTLNLEDSETLITTLIFIRDQKTDAAWYLYDDSNRTCLRQWVRVNEAWFHHHIENEMSQGRIAQALEALEAVEIIEHRQKIAKIYRKYRGLIGAGLKSPYTAKWATRLNNRSYAISEKYACDPSGELVIEAIDNAKETRPQSVTHACDLIGGIKNNTRTEKIIHAIARRFGIVQAQEDAFVNGWMVAIDVTTNRTNDANLLNLRRMFALERAIPGSVRTLNERFHLVNFGKYSQSVLLKQMESLAHPEAAYVLVCTNMNDVYNPQENLWLDNVYDILPPEYYIRVMEISNVEPELYALCKELQVTYGDPESIVFSSHGTEARLYITEEQLLPPHRVEQVVDIFKTTKHVAFHACLAGQPDGLAQRSSELVQTTIFSGNDARDNITSVRVPRKTIHGIPKLPFVLLFFEEGDSDRDCVSQTRFYLNGETIQVL</sequence>
<dbReference type="Proteomes" id="UP000177268">
    <property type="component" value="Unassembled WGS sequence"/>
</dbReference>
<protein>
    <submittedName>
        <fullName evidence="1">Uncharacterized protein</fullName>
    </submittedName>
</protein>
<comment type="caution">
    <text evidence="1">The sequence shown here is derived from an EMBL/GenBank/DDBJ whole genome shotgun (WGS) entry which is preliminary data.</text>
</comment>